<feature type="transmembrane region" description="Helical" evidence="1">
    <location>
        <begin position="153"/>
        <end position="172"/>
    </location>
</feature>
<feature type="transmembrane region" description="Helical" evidence="1">
    <location>
        <begin position="275"/>
        <end position="304"/>
    </location>
</feature>
<accession>A0A540WTV7</accession>
<dbReference type="EMBL" id="VIFM01000139">
    <property type="protein sequence ID" value="TQF12436.1"/>
    <property type="molecule type" value="Genomic_DNA"/>
</dbReference>
<dbReference type="AlphaFoldDB" id="A0A540WTV7"/>
<keyword evidence="1" id="KW-0812">Transmembrane</keyword>
<keyword evidence="1" id="KW-0472">Membrane</keyword>
<feature type="transmembrane region" description="Helical" evidence="1">
    <location>
        <begin position="201"/>
        <end position="221"/>
    </location>
</feature>
<name>A0A540WTV7_9BACT</name>
<dbReference type="Gene3D" id="1.25.40.10">
    <property type="entry name" value="Tetratricopeptide repeat domain"/>
    <property type="match status" value="1"/>
</dbReference>
<keyword evidence="3" id="KW-1185">Reference proteome</keyword>
<comment type="caution">
    <text evidence="2">The sequence shown here is derived from an EMBL/GenBank/DDBJ whole genome shotgun (WGS) entry which is preliminary data.</text>
</comment>
<dbReference type="SUPFAM" id="SSF48452">
    <property type="entry name" value="TPR-like"/>
    <property type="match status" value="1"/>
</dbReference>
<keyword evidence="1" id="KW-1133">Transmembrane helix</keyword>
<feature type="transmembrane region" description="Helical" evidence="1">
    <location>
        <begin position="242"/>
        <end position="263"/>
    </location>
</feature>
<dbReference type="RefSeq" id="WP_141645828.1">
    <property type="nucleotide sequence ID" value="NZ_VIFM01000139.1"/>
</dbReference>
<sequence length="483" mass="51659">MPPTTAAACQRHPKALAGWRCQSCGAALCPECAVGRRVQTVELVACGPCGGDAQVLGIHRGAVPLSHRLKKAWRYPFSAAGFQLLVALSLFLATVAWFAEMSFLLMRAPLIALYGGLFWATFFGLVQESARGDTSLDIPDFSDIFRDAIVPGLRGLMVFVLAALPALAYGYLTHTGAHAKLDAFAWFIQWELPPDLLKDPVLWALLLLGGLWLPMGLLLAATGQPPWHMLDPRLVLRLARGLGSDYLLTTFVLALLVLLQAVAHGVAAGLRALDLVIISRVLAECVTLVVPFLAAHVLGLLLYVRGDQVGYGEARDYLEPVLGNTRPLKDAPSLHSTGLLTEHVTEAASPGGEAGASQASATEQLSALATAVGGRDVPRALELYAALEQLPASRVPAEHHLFIGQAAAVEGNFPLAVAALERAADVAPDAPTAPRALVLLARVLGERMNEMARAEEVYQYVLHRYPDTSAARYAGERTRLTSD</sequence>
<evidence type="ECO:0000313" key="2">
    <source>
        <dbReference type="EMBL" id="TQF12436.1"/>
    </source>
</evidence>
<feature type="transmembrane region" description="Helical" evidence="1">
    <location>
        <begin position="75"/>
        <end position="98"/>
    </location>
</feature>
<gene>
    <name evidence="2" type="ORF">FJV41_29055</name>
</gene>
<dbReference type="InterPro" id="IPR011990">
    <property type="entry name" value="TPR-like_helical_dom_sf"/>
</dbReference>
<reference evidence="2 3" key="1">
    <citation type="submission" date="2019-06" db="EMBL/GenBank/DDBJ databases">
        <authorList>
            <person name="Livingstone P."/>
            <person name="Whitworth D."/>
        </authorList>
    </citation>
    <scope>NUCLEOTIDE SEQUENCE [LARGE SCALE GENOMIC DNA]</scope>
    <source>
        <strain evidence="2 3">AM401</strain>
    </source>
</reference>
<dbReference type="Proteomes" id="UP000315369">
    <property type="component" value="Unassembled WGS sequence"/>
</dbReference>
<proteinExistence type="predicted"/>
<organism evidence="2 3">
    <name type="scientific">Myxococcus llanfairpwllgwyngyllgogerychwyrndrobwllllantysiliogogogochensis</name>
    <dbReference type="NCBI Taxonomy" id="2590453"/>
    <lineage>
        <taxon>Bacteria</taxon>
        <taxon>Pseudomonadati</taxon>
        <taxon>Myxococcota</taxon>
        <taxon>Myxococcia</taxon>
        <taxon>Myxococcales</taxon>
        <taxon>Cystobacterineae</taxon>
        <taxon>Myxococcaceae</taxon>
        <taxon>Myxococcus</taxon>
    </lineage>
</organism>
<dbReference type="OrthoDB" id="5498433at2"/>
<evidence type="ECO:0000313" key="3">
    <source>
        <dbReference type="Proteomes" id="UP000315369"/>
    </source>
</evidence>
<feature type="transmembrane region" description="Helical" evidence="1">
    <location>
        <begin position="104"/>
        <end position="126"/>
    </location>
</feature>
<evidence type="ECO:0000256" key="1">
    <source>
        <dbReference type="SAM" id="Phobius"/>
    </source>
</evidence>
<protein>
    <submittedName>
        <fullName evidence="2">Tetratricopeptide repeat protein</fullName>
    </submittedName>
</protein>